<gene>
    <name evidence="2" type="ORF">CJ255_00485</name>
</gene>
<evidence type="ECO:0000313" key="2">
    <source>
        <dbReference type="EMBL" id="PDW05104.1"/>
    </source>
</evidence>
<dbReference type="Pfam" id="PF20797">
    <property type="entry name" value="HepT-like_2"/>
    <property type="match status" value="1"/>
</dbReference>
<comment type="caution">
    <text evidence="2">The sequence shown here is derived from an EMBL/GenBank/DDBJ whole genome shotgun (WGS) entry which is preliminary data.</text>
</comment>
<organism evidence="2 3">
    <name type="scientific">Candidatus Viridilinea mediisalina</name>
    <dbReference type="NCBI Taxonomy" id="2024553"/>
    <lineage>
        <taxon>Bacteria</taxon>
        <taxon>Bacillati</taxon>
        <taxon>Chloroflexota</taxon>
        <taxon>Chloroflexia</taxon>
        <taxon>Chloroflexales</taxon>
        <taxon>Chloroflexineae</taxon>
        <taxon>Oscillochloridaceae</taxon>
        <taxon>Candidatus Viridilinea</taxon>
    </lineage>
</organism>
<proteinExistence type="predicted"/>
<evidence type="ECO:0000259" key="1">
    <source>
        <dbReference type="Pfam" id="PF20797"/>
    </source>
</evidence>
<dbReference type="AlphaFoldDB" id="A0A2A6RPQ8"/>
<reference evidence="3" key="1">
    <citation type="submission" date="2017-08" db="EMBL/GenBank/DDBJ databases">
        <authorList>
            <person name="Grouzdev D.S."/>
            <person name="Gaisin V.A."/>
            <person name="Rysina M.S."/>
            <person name="Gorlenko V.M."/>
        </authorList>
    </citation>
    <scope>NUCLEOTIDE SEQUENCE [LARGE SCALE GENOMIC DNA]</scope>
    <source>
        <strain evidence="3">Kir15-3F</strain>
    </source>
</reference>
<dbReference type="InterPro" id="IPR048769">
    <property type="entry name" value="HepT-like_dom"/>
</dbReference>
<sequence>MAKTLIQAIKVELAQLDLLLTTYANLIDRVQQQAPDVVELAALATVLHSYYNGAESIFLAVARHLDLQLPEGTRWHRELLAQVARPTTSRPALLSSSLETRLTVYLAFRHYFRHSYAFTLDWARLEPLVHELSTVHTALREELDVFLNFLPTQPDDS</sequence>
<name>A0A2A6RPQ8_9CHLR</name>
<feature type="domain" description="HepT-like" evidence="1">
    <location>
        <begin position="42"/>
        <end position="149"/>
    </location>
</feature>
<keyword evidence="3" id="KW-1185">Reference proteome</keyword>
<dbReference type="Proteomes" id="UP000220527">
    <property type="component" value="Unassembled WGS sequence"/>
</dbReference>
<accession>A0A2A6RPQ8</accession>
<protein>
    <recommendedName>
        <fullName evidence="1">HepT-like domain-containing protein</fullName>
    </recommendedName>
</protein>
<evidence type="ECO:0000313" key="3">
    <source>
        <dbReference type="Proteomes" id="UP000220527"/>
    </source>
</evidence>
<dbReference type="RefSeq" id="WP_097642124.1">
    <property type="nucleotide sequence ID" value="NZ_NQWI01000001.1"/>
</dbReference>
<dbReference type="OrthoDB" id="9792853at2"/>
<dbReference type="EMBL" id="NQWI01000001">
    <property type="protein sequence ID" value="PDW05104.1"/>
    <property type="molecule type" value="Genomic_DNA"/>
</dbReference>